<evidence type="ECO:0000256" key="6">
    <source>
        <dbReference type="ARBA" id="ARBA00022729"/>
    </source>
</evidence>
<dbReference type="AlphaFoldDB" id="A0A6A4X568"/>
<feature type="region of interest" description="Disordered" evidence="11">
    <location>
        <begin position="117"/>
        <end position="143"/>
    </location>
</feature>
<evidence type="ECO:0000256" key="3">
    <source>
        <dbReference type="ARBA" id="ARBA00022448"/>
    </source>
</evidence>
<keyword evidence="4" id="KW-1003">Cell membrane</keyword>
<keyword evidence="15" id="KW-0675">Receptor</keyword>
<dbReference type="InterPro" id="IPR038050">
    <property type="entry name" value="Neuro_actylchol_rec"/>
</dbReference>
<evidence type="ECO:0000256" key="1">
    <source>
        <dbReference type="ARBA" id="ARBA00004141"/>
    </source>
</evidence>
<dbReference type="Pfam" id="PF02931">
    <property type="entry name" value="Neur_chan_LBD"/>
    <property type="match status" value="1"/>
</dbReference>
<accession>A0A6A4X568</accession>
<evidence type="ECO:0000256" key="5">
    <source>
        <dbReference type="ARBA" id="ARBA00022692"/>
    </source>
</evidence>
<evidence type="ECO:0000256" key="9">
    <source>
        <dbReference type="ARBA" id="ARBA00023136"/>
    </source>
</evidence>
<evidence type="ECO:0000256" key="2">
    <source>
        <dbReference type="ARBA" id="ARBA00004236"/>
    </source>
</evidence>
<evidence type="ECO:0000256" key="12">
    <source>
        <dbReference type="SAM" id="Phobius"/>
    </source>
</evidence>
<proteinExistence type="predicted"/>
<dbReference type="SUPFAM" id="SSF90112">
    <property type="entry name" value="Neurotransmitter-gated ion-channel transmembrane pore"/>
    <property type="match status" value="1"/>
</dbReference>
<keyword evidence="3" id="KW-0813">Transport</keyword>
<evidence type="ECO:0000259" key="14">
    <source>
        <dbReference type="Pfam" id="PF02932"/>
    </source>
</evidence>
<evidence type="ECO:0000256" key="7">
    <source>
        <dbReference type="ARBA" id="ARBA00022989"/>
    </source>
</evidence>
<dbReference type="Gene3D" id="1.20.58.390">
    <property type="entry name" value="Neurotransmitter-gated ion-channel transmembrane domain"/>
    <property type="match status" value="1"/>
</dbReference>
<dbReference type="InterPro" id="IPR006029">
    <property type="entry name" value="Neurotrans-gated_channel_TM"/>
</dbReference>
<evidence type="ECO:0000313" key="15">
    <source>
        <dbReference type="EMBL" id="KAF0309462.1"/>
    </source>
</evidence>
<feature type="domain" description="Neurotransmitter-gated ion-channel ligand-binding" evidence="13">
    <location>
        <begin position="1"/>
        <end position="80"/>
    </location>
</feature>
<evidence type="ECO:0000256" key="8">
    <source>
        <dbReference type="ARBA" id="ARBA00023065"/>
    </source>
</evidence>
<keyword evidence="9 12" id="KW-0472">Membrane</keyword>
<dbReference type="InterPro" id="IPR036719">
    <property type="entry name" value="Neuro-gated_channel_TM_sf"/>
</dbReference>
<comment type="caution">
    <text evidence="15">The sequence shown here is derived from an EMBL/GenBank/DDBJ whole genome shotgun (WGS) entry which is preliminary data.</text>
</comment>
<dbReference type="GO" id="GO:0004888">
    <property type="term" value="F:transmembrane signaling receptor activity"/>
    <property type="evidence" value="ECO:0007669"/>
    <property type="project" value="InterPro"/>
</dbReference>
<dbReference type="InterPro" id="IPR036734">
    <property type="entry name" value="Neur_chan_lig-bd_sf"/>
</dbReference>
<dbReference type="PRINTS" id="PR00253">
    <property type="entry name" value="GABAARECEPTR"/>
</dbReference>
<keyword evidence="16" id="KW-1185">Reference proteome</keyword>
<dbReference type="EMBL" id="VIIS01000399">
    <property type="protein sequence ID" value="KAF0309462.1"/>
    <property type="molecule type" value="Genomic_DNA"/>
</dbReference>
<dbReference type="OrthoDB" id="203862at2759"/>
<dbReference type="Pfam" id="PF02932">
    <property type="entry name" value="Neur_chan_memb"/>
    <property type="match status" value="1"/>
</dbReference>
<dbReference type="GO" id="GO:0005254">
    <property type="term" value="F:chloride channel activity"/>
    <property type="evidence" value="ECO:0007669"/>
    <property type="project" value="UniProtKB-ARBA"/>
</dbReference>
<organism evidence="15 16">
    <name type="scientific">Amphibalanus amphitrite</name>
    <name type="common">Striped barnacle</name>
    <name type="synonym">Balanus amphitrite</name>
    <dbReference type="NCBI Taxonomy" id="1232801"/>
    <lineage>
        <taxon>Eukaryota</taxon>
        <taxon>Metazoa</taxon>
        <taxon>Ecdysozoa</taxon>
        <taxon>Arthropoda</taxon>
        <taxon>Crustacea</taxon>
        <taxon>Multicrustacea</taxon>
        <taxon>Cirripedia</taxon>
        <taxon>Thoracica</taxon>
        <taxon>Thoracicalcarea</taxon>
        <taxon>Balanomorpha</taxon>
        <taxon>Balanoidea</taxon>
        <taxon>Balanidae</taxon>
        <taxon>Amphibalaninae</taxon>
        <taxon>Amphibalanus</taxon>
    </lineage>
</organism>
<dbReference type="PANTHER" id="PTHR18945">
    <property type="entry name" value="NEUROTRANSMITTER GATED ION CHANNEL"/>
    <property type="match status" value="1"/>
</dbReference>
<dbReference type="GO" id="GO:0005886">
    <property type="term" value="C:plasma membrane"/>
    <property type="evidence" value="ECO:0007669"/>
    <property type="project" value="UniProtKB-SubCell"/>
</dbReference>
<protein>
    <submittedName>
        <fullName evidence="15">Glycine receptor subunit alpha-3</fullName>
    </submittedName>
</protein>
<dbReference type="GO" id="GO:0005230">
    <property type="term" value="F:extracellular ligand-gated monoatomic ion channel activity"/>
    <property type="evidence" value="ECO:0007669"/>
    <property type="project" value="InterPro"/>
</dbReference>
<sequence>MHLKKFPLDSQLCPLEIGSYGYTTGDVIYRWDHGVPVSIKGDVSLAQYLIRNITPFESTETTRRGEEKSTLVVHFHLERLTGYFLLQVYIPCVLIVSCSWVSFWITKRDVPGRVSLGESESPDRVSLGESEPPGRVSLGESEGRGSVGIRLDLCSLNARPYSRMIT</sequence>
<feature type="domain" description="Neurotransmitter-gated ion-channel transmembrane" evidence="14">
    <location>
        <begin position="88"/>
        <end position="117"/>
    </location>
</feature>
<dbReference type="SUPFAM" id="SSF63712">
    <property type="entry name" value="Nicotinic receptor ligand binding domain-like"/>
    <property type="match status" value="1"/>
</dbReference>
<keyword evidence="10" id="KW-0407">Ion channel</keyword>
<keyword evidence="7 12" id="KW-1133">Transmembrane helix</keyword>
<dbReference type="InterPro" id="IPR006201">
    <property type="entry name" value="Neur_channel"/>
</dbReference>
<dbReference type="InterPro" id="IPR006202">
    <property type="entry name" value="Neur_chan_lig-bd"/>
</dbReference>
<feature type="transmembrane region" description="Helical" evidence="12">
    <location>
        <begin position="84"/>
        <end position="105"/>
    </location>
</feature>
<dbReference type="Proteomes" id="UP000440578">
    <property type="component" value="Unassembled WGS sequence"/>
</dbReference>
<dbReference type="Gene3D" id="2.70.170.10">
    <property type="entry name" value="Neurotransmitter-gated ion-channel ligand-binding domain"/>
    <property type="match status" value="1"/>
</dbReference>
<evidence type="ECO:0000313" key="16">
    <source>
        <dbReference type="Proteomes" id="UP000440578"/>
    </source>
</evidence>
<keyword evidence="8" id="KW-0406">Ion transport</keyword>
<dbReference type="GO" id="GO:0099095">
    <property type="term" value="F:ligand-gated monoatomic anion channel activity"/>
    <property type="evidence" value="ECO:0007669"/>
    <property type="project" value="UniProtKB-ARBA"/>
</dbReference>
<name>A0A6A4X568_AMPAM</name>
<keyword evidence="6" id="KW-0732">Signal</keyword>
<keyword evidence="5 12" id="KW-0812">Transmembrane</keyword>
<evidence type="ECO:0000256" key="11">
    <source>
        <dbReference type="SAM" id="MobiDB-lite"/>
    </source>
</evidence>
<evidence type="ECO:0000256" key="10">
    <source>
        <dbReference type="ARBA" id="ARBA00023303"/>
    </source>
</evidence>
<evidence type="ECO:0000256" key="4">
    <source>
        <dbReference type="ARBA" id="ARBA00022475"/>
    </source>
</evidence>
<evidence type="ECO:0000259" key="13">
    <source>
        <dbReference type="Pfam" id="PF02931"/>
    </source>
</evidence>
<comment type="subcellular location">
    <subcellularLocation>
        <location evidence="2">Cell membrane</location>
    </subcellularLocation>
    <subcellularLocation>
        <location evidence="1">Membrane</location>
        <topology evidence="1">Multi-pass membrane protein</topology>
    </subcellularLocation>
</comment>
<gene>
    <name evidence="15" type="primary">Glra3_4</name>
    <name evidence="15" type="ORF">FJT64_019418</name>
</gene>
<dbReference type="InterPro" id="IPR006028">
    <property type="entry name" value="GABAA/Glycine_rcpt"/>
</dbReference>
<reference evidence="15 16" key="1">
    <citation type="submission" date="2019-07" db="EMBL/GenBank/DDBJ databases">
        <title>Draft genome assembly of a fouling barnacle, Amphibalanus amphitrite (Darwin, 1854): The first reference genome for Thecostraca.</title>
        <authorList>
            <person name="Kim W."/>
        </authorList>
    </citation>
    <scope>NUCLEOTIDE SEQUENCE [LARGE SCALE GENOMIC DNA]</scope>
    <source>
        <strain evidence="15">SNU_AA5</strain>
        <tissue evidence="15">Soma without cirri and trophi</tissue>
    </source>
</reference>